<evidence type="ECO:0000313" key="1">
    <source>
        <dbReference type="Proteomes" id="UP000887577"/>
    </source>
</evidence>
<dbReference type="WBParaSite" id="PSU_v2.g11898.t1">
    <property type="protein sequence ID" value="PSU_v2.g11898.t1"/>
    <property type="gene ID" value="PSU_v2.g11898"/>
</dbReference>
<organism evidence="1 2">
    <name type="scientific">Panagrolaimus superbus</name>
    <dbReference type="NCBI Taxonomy" id="310955"/>
    <lineage>
        <taxon>Eukaryota</taxon>
        <taxon>Metazoa</taxon>
        <taxon>Ecdysozoa</taxon>
        <taxon>Nematoda</taxon>
        <taxon>Chromadorea</taxon>
        <taxon>Rhabditida</taxon>
        <taxon>Tylenchina</taxon>
        <taxon>Panagrolaimomorpha</taxon>
        <taxon>Panagrolaimoidea</taxon>
        <taxon>Panagrolaimidae</taxon>
        <taxon>Panagrolaimus</taxon>
    </lineage>
</organism>
<keyword evidence="1" id="KW-1185">Reference proteome</keyword>
<evidence type="ECO:0000313" key="2">
    <source>
        <dbReference type="WBParaSite" id="PSU_v2.g11898.t1"/>
    </source>
</evidence>
<reference evidence="2" key="1">
    <citation type="submission" date="2022-11" db="UniProtKB">
        <authorList>
            <consortium name="WormBaseParasite"/>
        </authorList>
    </citation>
    <scope>IDENTIFICATION</scope>
</reference>
<accession>A0A914XVD0</accession>
<name>A0A914XVD0_9BILA</name>
<sequence>MANQFITVMECRNWAKFLEAYVENFSSDDQLTIMAGITATFNGKVMNGDTNADYWVRRNVGRMVAIIRNFADTDERRNLLDTLDNFL</sequence>
<dbReference type="Proteomes" id="UP000887577">
    <property type="component" value="Unplaced"/>
</dbReference>
<protein>
    <submittedName>
        <fullName evidence="2">Uncharacterized protein</fullName>
    </submittedName>
</protein>
<dbReference type="AlphaFoldDB" id="A0A914XVD0"/>
<proteinExistence type="predicted"/>